<reference evidence="4" key="1">
    <citation type="submission" date="2020-06" db="EMBL/GenBank/DDBJ databases">
        <title>WGS assembly of Ceratodon purpureus strain R40.</title>
        <authorList>
            <person name="Carey S.B."/>
            <person name="Jenkins J."/>
            <person name="Shu S."/>
            <person name="Lovell J.T."/>
            <person name="Sreedasyam A."/>
            <person name="Maumus F."/>
            <person name="Tiley G.P."/>
            <person name="Fernandez-Pozo N."/>
            <person name="Barry K."/>
            <person name="Chen C."/>
            <person name="Wang M."/>
            <person name="Lipzen A."/>
            <person name="Daum C."/>
            <person name="Saski C.A."/>
            <person name="Payton A.C."/>
            <person name="Mcbreen J.C."/>
            <person name="Conrad R.E."/>
            <person name="Kollar L.M."/>
            <person name="Olsson S."/>
            <person name="Huttunen S."/>
            <person name="Landis J.B."/>
            <person name="Wickett N.J."/>
            <person name="Johnson M.G."/>
            <person name="Rensing S.A."/>
            <person name="Grimwood J."/>
            <person name="Schmutz J."/>
            <person name="Mcdaniel S.F."/>
        </authorList>
    </citation>
    <scope>NUCLEOTIDE SEQUENCE</scope>
    <source>
        <strain evidence="4">R40</strain>
    </source>
</reference>
<accession>A0A8T0HS42</accession>
<dbReference type="Proteomes" id="UP000822688">
    <property type="component" value="Chromosome V"/>
</dbReference>
<dbReference type="SUPFAM" id="SSF54060">
    <property type="entry name" value="His-Me finger endonucleases"/>
    <property type="match status" value="1"/>
</dbReference>
<dbReference type="InterPro" id="IPR007346">
    <property type="entry name" value="Endonuclease-I"/>
</dbReference>
<keyword evidence="1" id="KW-0540">Nuclease</keyword>
<evidence type="ECO:0000313" key="5">
    <source>
        <dbReference type="Proteomes" id="UP000822688"/>
    </source>
</evidence>
<name>A0A8T0HS42_CERPU</name>
<dbReference type="PANTHER" id="PTHR33607">
    <property type="entry name" value="ENDONUCLEASE-1"/>
    <property type="match status" value="1"/>
</dbReference>
<dbReference type="AlphaFoldDB" id="A0A8T0HS42"/>
<evidence type="ECO:0000256" key="2">
    <source>
        <dbReference type="ARBA" id="ARBA00022801"/>
    </source>
</evidence>
<sequence length="72" mass="7844">MTPRCLIPANREATADTATDTNTWRPPTQVRGDIARAVFYMAVRYGIEQPSGSVNLQLSDSPSVGMLSFSIL</sequence>
<gene>
    <name evidence="4" type="ORF">KC19_VG212000</name>
</gene>
<keyword evidence="2" id="KW-0378">Hydrolase</keyword>
<dbReference type="PANTHER" id="PTHR33607:SF2">
    <property type="entry name" value="ENDONUCLEASE-1"/>
    <property type="match status" value="1"/>
</dbReference>
<feature type="region of interest" description="Disordered" evidence="3">
    <location>
        <begin position="1"/>
        <end position="27"/>
    </location>
</feature>
<dbReference type="Pfam" id="PF04231">
    <property type="entry name" value="Endonuclease_1"/>
    <property type="match status" value="1"/>
</dbReference>
<evidence type="ECO:0000256" key="1">
    <source>
        <dbReference type="ARBA" id="ARBA00022722"/>
    </source>
</evidence>
<dbReference type="EMBL" id="CM026426">
    <property type="protein sequence ID" value="KAG0573820.1"/>
    <property type="molecule type" value="Genomic_DNA"/>
</dbReference>
<keyword evidence="5" id="KW-1185">Reference proteome</keyword>
<proteinExistence type="predicted"/>
<dbReference type="GO" id="GO:0004518">
    <property type="term" value="F:nuclease activity"/>
    <property type="evidence" value="ECO:0007669"/>
    <property type="project" value="UniProtKB-KW"/>
</dbReference>
<evidence type="ECO:0000256" key="3">
    <source>
        <dbReference type="SAM" id="MobiDB-lite"/>
    </source>
</evidence>
<comment type="caution">
    <text evidence="4">The sequence shown here is derived from an EMBL/GenBank/DDBJ whole genome shotgun (WGS) entry which is preliminary data.</text>
</comment>
<dbReference type="GO" id="GO:0016787">
    <property type="term" value="F:hydrolase activity"/>
    <property type="evidence" value="ECO:0007669"/>
    <property type="project" value="UniProtKB-KW"/>
</dbReference>
<organism evidence="4 5">
    <name type="scientific">Ceratodon purpureus</name>
    <name type="common">Fire moss</name>
    <name type="synonym">Dicranum purpureum</name>
    <dbReference type="NCBI Taxonomy" id="3225"/>
    <lineage>
        <taxon>Eukaryota</taxon>
        <taxon>Viridiplantae</taxon>
        <taxon>Streptophyta</taxon>
        <taxon>Embryophyta</taxon>
        <taxon>Bryophyta</taxon>
        <taxon>Bryophytina</taxon>
        <taxon>Bryopsida</taxon>
        <taxon>Dicranidae</taxon>
        <taxon>Pseudoditrichales</taxon>
        <taxon>Ditrichaceae</taxon>
        <taxon>Ceratodon</taxon>
    </lineage>
</organism>
<protein>
    <submittedName>
        <fullName evidence="4">Uncharacterized protein</fullName>
    </submittedName>
</protein>
<dbReference type="InterPro" id="IPR044925">
    <property type="entry name" value="His-Me_finger_sf"/>
</dbReference>
<evidence type="ECO:0000313" key="4">
    <source>
        <dbReference type="EMBL" id="KAG0573820.1"/>
    </source>
</evidence>